<evidence type="ECO:0000313" key="9">
    <source>
        <dbReference type="EMBL" id="CUH42828.1"/>
    </source>
</evidence>
<evidence type="ECO:0000313" key="10">
    <source>
        <dbReference type="Proteomes" id="UP000050786"/>
    </source>
</evidence>
<dbReference type="GO" id="GO:0046872">
    <property type="term" value="F:metal ion binding"/>
    <property type="evidence" value="ECO:0007669"/>
    <property type="project" value="UniProtKB-KW"/>
</dbReference>
<evidence type="ECO:0000256" key="4">
    <source>
        <dbReference type="ARBA" id="ARBA00022982"/>
    </source>
</evidence>
<protein>
    <submittedName>
        <fullName evidence="9">Cytochrome c551</fullName>
    </submittedName>
</protein>
<evidence type="ECO:0000256" key="3">
    <source>
        <dbReference type="ARBA" id="ARBA00022723"/>
    </source>
</evidence>
<keyword evidence="4" id="KW-0249">Electron transport</keyword>
<dbReference type="Proteomes" id="UP000050786">
    <property type="component" value="Unassembled WGS sequence"/>
</dbReference>
<name>A0A0N7LNM4_9RHOB</name>
<evidence type="ECO:0000256" key="2">
    <source>
        <dbReference type="ARBA" id="ARBA00022617"/>
    </source>
</evidence>
<dbReference type="GO" id="GO:0009055">
    <property type="term" value="F:electron transfer activity"/>
    <property type="evidence" value="ECO:0007669"/>
    <property type="project" value="InterPro"/>
</dbReference>
<keyword evidence="2 6" id="KW-0349">Heme</keyword>
<feature type="chain" id="PRO_5006015431" evidence="7">
    <location>
        <begin position="20"/>
        <end position="137"/>
    </location>
</feature>
<dbReference type="RefSeq" id="WP_058272885.1">
    <property type="nucleotide sequence ID" value="NZ_CANLTD010000004.1"/>
</dbReference>
<dbReference type="Gene3D" id="1.10.760.10">
    <property type="entry name" value="Cytochrome c-like domain"/>
    <property type="match status" value="1"/>
</dbReference>
<feature type="domain" description="Cytochrome c" evidence="8">
    <location>
        <begin position="21"/>
        <end position="135"/>
    </location>
</feature>
<evidence type="ECO:0000256" key="6">
    <source>
        <dbReference type="PROSITE-ProRule" id="PRU00433"/>
    </source>
</evidence>
<evidence type="ECO:0000256" key="5">
    <source>
        <dbReference type="ARBA" id="ARBA00023004"/>
    </source>
</evidence>
<dbReference type="AlphaFoldDB" id="A0A0N7LNM4"/>
<keyword evidence="5 6" id="KW-0408">Iron</keyword>
<evidence type="ECO:0000256" key="7">
    <source>
        <dbReference type="SAM" id="SignalP"/>
    </source>
</evidence>
<dbReference type="InterPro" id="IPR009056">
    <property type="entry name" value="Cyt_c-like_dom"/>
</dbReference>
<proteinExistence type="predicted"/>
<feature type="signal peptide" evidence="7">
    <location>
        <begin position="1"/>
        <end position="19"/>
    </location>
</feature>
<organism evidence="9 10">
    <name type="scientific">Ruegeria atlantica</name>
    <dbReference type="NCBI Taxonomy" id="81569"/>
    <lineage>
        <taxon>Bacteria</taxon>
        <taxon>Pseudomonadati</taxon>
        <taxon>Pseudomonadota</taxon>
        <taxon>Alphaproteobacteria</taxon>
        <taxon>Rhodobacterales</taxon>
        <taxon>Roseobacteraceae</taxon>
        <taxon>Ruegeria</taxon>
    </lineage>
</organism>
<sequence>MNRILATAIVGLLALPAYAEGDAEAGKKTFNKCKSCHQIADPEGEVIVKGGKTGPNLYGIAGRTAGTVEEFKYGDSIVAAGENGLVWDETTFVEYAKDPKAFLKDYLGETSAKSKMTFKLKKGAEDVYAYIVSVSGE</sequence>
<dbReference type="PANTHER" id="PTHR11961">
    <property type="entry name" value="CYTOCHROME C"/>
    <property type="match status" value="1"/>
</dbReference>
<dbReference type="PROSITE" id="PS51007">
    <property type="entry name" value="CYTC"/>
    <property type="match status" value="1"/>
</dbReference>
<dbReference type="InterPro" id="IPR036909">
    <property type="entry name" value="Cyt_c-like_dom_sf"/>
</dbReference>
<evidence type="ECO:0000259" key="8">
    <source>
        <dbReference type="PROSITE" id="PS51007"/>
    </source>
</evidence>
<keyword evidence="3 6" id="KW-0479">Metal-binding</keyword>
<keyword evidence="7" id="KW-0732">Signal</keyword>
<reference evidence="10" key="1">
    <citation type="submission" date="2015-09" db="EMBL/GenBank/DDBJ databases">
        <authorList>
            <person name="Rodrigo-Torres L."/>
            <person name="Arahal D.R."/>
        </authorList>
    </citation>
    <scope>NUCLEOTIDE SEQUENCE [LARGE SCALE GENOMIC DNA]</scope>
    <source>
        <strain evidence="10">CECT 4293</strain>
    </source>
</reference>
<gene>
    <name evidence="9" type="ORF">RUM4293_01717</name>
</gene>
<dbReference type="InterPro" id="IPR002327">
    <property type="entry name" value="Cyt_c_1A/1B"/>
</dbReference>
<dbReference type="SUPFAM" id="SSF46626">
    <property type="entry name" value="Cytochrome c"/>
    <property type="match status" value="1"/>
</dbReference>
<dbReference type="EMBL" id="CYPS01000028">
    <property type="protein sequence ID" value="CUH42828.1"/>
    <property type="molecule type" value="Genomic_DNA"/>
</dbReference>
<accession>A0A0N7LNM4</accession>
<dbReference type="GO" id="GO:0020037">
    <property type="term" value="F:heme binding"/>
    <property type="evidence" value="ECO:0007669"/>
    <property type="project" value="InterPro"/>
</dbReference>
<keyword evidence="10" id="KW-1185">Reference proteome</keyword>
<keyword evidence="1" id="KW-0813">Transport</keyword>
<evidence type="ECO:0000256" key="1">
    <source>
        <dbReference type="ARBA" id="ARBA00022448"/>
    </source>
</evidence>